<keyword evidence="2" id="KW-1133">Transmembrane helix</keyword>
<feature type="region of interest" description="Disordered" evidence="1">
    <location>
        <begin position="141"/>
        <end position="203"/>
    </location>
</feature>
<protein>
    <submittedName>
        <fullName evidence="3">Uncharacterized protein</fullName>
    </submittedName>
</protein>
<dbReference type="EMBL" id="UYJE01001700">
    <property type="protein sequence ID" value="VDI04425.1"/>
    <property type="molecule type" value="Genomic_DNA"/>
</dbReference>
<keyword evidence="2" id="KW-0812">Transmembrane</keyword>
<sequence>MKLPEDGFKFNCGFDICTYPIQYCDTEDKRCGYCSPDICNSDSIPTQCIAECNRLFSTSSASPGDVQRDLQMNNYSAYTGTSVEGAYFIAILALILVLCLYVKKVWKLYRKRGKRNKSYTPLEVVKTKICIEPIKATYGILNQNEPGNQETPSTPEIPNPTEQATVPPQENMHEPSSPSYTDSTILAHPDDADKSPSHNFGDHNILPSSLSLEESIQGPHTIGPVSQAQNEKKCEQLDYNILDSSEHFTKGIQDVTKHSANVTDNVNACTGSLGFDINKAELTIAKEQTDKVC</sequence>
<evidence type="ECO:0000256" key="1">
    <source>
        <dbReference type="SAM" id="MobiDB-lite"/>
    </source>
</evidence>
<feature type="transmembrane region" description="Helical" evidence="2">
    <location>
        <begin position="85"/>
        <end position="102"/>
    </location>
</feature>
<comment type="caution">
    <text evidence="3">The sequence shown here is derived from an EMBL/GenBank/DDBJ whole genome shotgun (WGS) entry which is preliminary data.</text>
</comment>
<evidence type="ECO:0000313" key="3">
    <source>
        <dbReference type="EMBL" id="VDI04425.1"/>
    </source>
</evidence>
<dbReference type="OrthoDB" id="6114097at2759"/>
<gene>
    <name evidence="3" type="ORF">MGAL_10B077994</name>
</gene>
<keyword evidence="2" id="KW-0472">Membrane</keyword>
<evidence type="ECO:0000313" key="4">
    <source>
        <dbReference type="Proteomes" id="UP000596742"/>
    </source>
</evidence>
<dbReference type="AlphaFoldDB" id="A0A8B6CHQ9"/>
<accession>A0A8B6CHQ9</accession>
<organism evidence="3 4">
    <name type="scientific">Mytilus galloprovincialis</name>
    <name type="common">Mediterranean mussel</name>
    <dbReference type="NCBI Taxonomy" id="29158"/>
    <lineage>
        <taxon>Eukaryota</taxon>
        <taxon>Metazoa</taxon>
        <taxon>Spiralia</taxon>
        <taxon>Lophotrochozoa</taxon>
        <taxon>Mollusca</taxon>
        <taxon>Bivalvia</taxon>
        <taxon>Autobranchia</taxon>
        <taxon>Pteriomorphia</taxon>
        <taxon>Mytilida</taxon>
        <taxon>Mytiloidea</taxon>
        <taxon>Mytilidae</taxon>
        <taxon>Mytilinae</taxon>
        <taxon>Mytilus</taxon>
    </lineage>
</organism>
<dbReference type="Proteomes" id="UP000596742">
    <property type="component" value="Unassembled WGS sequence"/>
</dbReference>
<proteinExistence type="predicted"/>
<name>A0A8B6CHQ9_MYTGA</name>
<evidence type="ECO:0000256" key="2">
    <source>
        <dbReference type="SAM" id="Phobius"/>
    </source>
</evidence>
<keyword evidence="4" id="KW-1185">Reference proteome</keyword>
<feature type="compositionally biased region" description="Polar residues" evidence="1">
    <location>
        <begin position="141"/>
        <end position="184"/>
    </location>
</feature>
<reference evidence="3" key="1">
    <citation type="submission" date="2018-11" db="EMBL/GenBank/DDBJ databases">
        <authorList>
            <person name="Alioto T."/>
            <person name="Alioto T."/>
        </authorList>
    </citation>
    <scope>NUCLEOTIDE SEQUENCE</scope>
</reference>